<dbReference type="OrthoDB" id="9868880at2"/>
<proteinExistence type="predicted"/>
<organism evidence="1 2">
    <name type="scientific">Acetobacter tropicalis</name>
    <dbReference type="NCBI Taxonomy" id="104102"/>
    <lineage>
        <taxon>Bacteria</taxon>
        <taxon>Pseudomonadati</taxon>
        <taxon>Pseudomonadota</taxon>
        <taxon>Alphaproteobacteria</taxon>
        <taxon>Acetobacterales</taxon>
        <taxon>Acetobacteraceae</taxon>
        <taxon>Acetobacter</taxon>
    </lineage>
</organism>
<comment type="caution">
    <text evidence="1">The sequence shown here is derived from an EMBL/GenBank/DDBJ whole genome shotgun (WGS) entry which is preliminary data.</text>
</comment>
<evidence type="ECO:0000313" key="2">
    <source>
        <dbReference type="Proteomes" id="UP000075411"/>
    </source>
</evidence>
<dbReference type="Proteomes" id="UP000075411">
    <property type="component" value="Unassembled WGS sequence"/>
</dbReference>
<dbReference type="PATRIC" id="fig|104102.12.peg.3315"/>
<evidence type="ECO:0000313" key="1">
    <source>
        <dbReference type="EMBL" id="KXV60231.1"/>
    </source>
</evidence>
<gene>
    <name evidence="1" type="ORF">AD947_02655</name>
</gene>
<accession>A0A149U484</accession>
<dbReference type="RefSeq" id="WP_061487410.1">
    <property type="nucleotide sequence ID" value="NZ_LHZT01000094.1"/>
</dbReference>
<reference evidence="1 2" key="1">
    <citation type="submission" date="2015-06" db="EMBL/GenBank/DDBJ databases">
        <title>Improved classification and identification of acetic acid bacteria using matrix-assisted laser desorption/ionization time-of-flight mass spectrometry; Gluconobacter nephelii and Gluconobacter uchimurae are later heterotypic synonyms of Gluconobacter japonicus and Gluconobacter oxydans, respectively.</title>
        <authorList>
            <person name="Li L."/>
            <person name="Cleenwerck I."/>
            <person name="De Vuyst L."/>
            <person name="Vandamme P."/>
        </authorList>
    </citation>
    <scope>NUCLEOTIDE SEQUENCE [LARGE SCALE GENOMIC DNA]</scope>
    <source>
        <strain evidence="1 2">LMG 1663</strain>
    </source>
</reference>
<dbReference type="EMBL" id="LHZT01000094">
    <property type="protein sequence ID" value="KXV60231.1"/>
    <property type="molecule type" value="Genomic_DNA"/>
</dbReference>
<dbReference type="AlphaFoldDB" id="A0A149U484"/>
<protein>
    <submittedName>
        <fullName evidence="1">Uncharacterized protein</fullName>
    </submittedName>
</protein>
<name>A0A149U484_9PROT</name>
<sequence>MSNQFCATSTPVQDVYEVMLIMRAALIAGLKEVRDGSTDTLDGLILLSSDLTEKLERACEALEASVNQS</sequence>